<sequence>MNSSELTHAPPRRRSGVTASSSSPPTTPPLPSRNSYAGQSKRAPPPPRPATPPSLPLYTSMRPSATAAPTPVQGTTIYVFDPEDRFQRVQRRSLDQRPIETIEETRPDVVPSEKDDGEEANPTFNAYLSSSDEEQGQVRKAAAALPPAARRGPRTRDESSELRQLMEGLAKAPLRSRCSSGQSTGAPPTEKFDF</sequence>
<proteinExistence type="predicted"/>
<dbReference type="AlphaFoldDB" id="A0A833SPF4"/>
<reference evidence="2" key="1">
    <citation type="submission" date="2020-04" db="EMBL/GenBank/DDBJ databases">
        <title>Hybrid Assembly of Korean Phytophthora infestans isolates.</title>
        <authorList>
            <person name="Prokchorchik M."/>
            <person name="Lee Y."/>
            <person name="Seo J."/>
            <person name="Cho J.-H."/>
            <person name="Park Y.-E."/>
            <person name="Jang D.-C."/>
            <person name="Im J.-S."/>
            <person name="Choi J.-G."/>
            <person name="Park H.-J."/>
            <person name="Lee G.-B."/>
            <person name="Lee Y.-G."/>
            <person name="Hong S.-Y."/>
            <person name="Cho K."/>
            <person name="Sohn K.H."/>
        </authorList>
    </citation>
    <scope>NUCLEOTIDE SEQUENCE</scope>
    <source>
        <strain evidence="2">KR_1_A1</strain>
    </source>
</reference>
<evidence type="ECO:0000313" key="3">
    <source>
        <dbReference type="Proteomes" id="UP000602510"/>
    </source>
</evidence>
<accession>A0A833SPF4</accession>
<evidence type="ECO:0000256" key="1">
    <source>
        <dbReference type="SAM" id="MobiDB-lite"/>
    </source>
</evidence>
<feature type="compositionally biased region" description="Pro residues" evidence="1">
    <location>
        <begin position="43"/>
        <end position="55"/>
    </location>
</feature>
<comment type="caution">
    <text evidence="2">The sequence shown here is derived from an EMBL/GenBank/DDBJ whole genome shotgun (WGS) entry which is preliminary data.</text>
</comment>
<feature type="compositionally biased region" description="Polar residues" evidence="1">
    <location>
        <begin position="177"/>
        <end position="186"/>
    </location>
</feature>
<feature type="compositionally biased region" description="Basic and acidic residues" evidence="1">
    <location>
        <begin position="82"/>
        <end position="114"/>
    </location>
</feature>
<feature type="compositionally biased region" description="Low complexity" evidence="1">
    <location>
        <begin position="139"/>
        <end position="150"/>
    </location>
</feature>
<organism evidence="2 3">
    <name type="scientific">Phytophthora infestans</name>
    <name type="common">Potato late blight agent</name>
    <name type="synonym">Botrytis infestans</name>
    <dbReference type="NCBI Taxonomy" id="4787"/>
    <lineage>
        <taxon>Eukaryota</taxon>
        <taxon>Sar</taxon>
        <taxon>Stramenopiles</taxon>
        <taxon>Oomycota</taxon>
        <taxon>Peronosporomycetes</taxon>
        <taxon>Peronosporales</taxon>
        <taxon>Peronosporaceae</taxon>
        <taxon>Phytophthora</taxon>
    </lineage>
</organism>
<dbReference type="Proteomes" id="UP000602510">
    <property type="component" value="Unassembled WGS sequence"/>
</dbReference>
<gene>
    <name evidence="2" type="ORF">GN244_ATG13190</name>
</gene>
<name>A0A833SPF4_PHYIN</name>
<protein>
    <submittedName>
        <fullName evidence="2">Uncharacterized protein</fullName>
    </submittedName>
</protein>
<dbReference type="EMBL" id="WSZM01000343">
    <property type="protein sequence ID" value="KAF4034828.1"/>
    <property type="molecule type" value="Genomic_DNA"/>
</dbReference>
<feature type="region of interest" description="Disordered" evidence="1">
    <location>
        <begin position="1"/>
        <end position="194"/>
    </location>
</feature>
<evidence type="ECO:0000313" key="2">
    <source>
        <dbReference type="EMBL" id="KAF4034828.1"/>
    </source>
</evidence>
<keyword evidence="3" id="KW-1185">Reference proteome</keyword>